<dbReference type="AlphaFoldDB" id="A0A727DWH0"/>
<reference evidence="1" key="1">
    <citation type="journal article" date="2018" name="Genome Biol.">
        <title>SKESA: strategic k-mer extension for scrupulous assemblies.</title>
        <authorList>
            <person name="Souvorov A."/>
            <person name="Agarwala R."/>
            <person name="Lipman D.J."/>
        </authorList>
    </citation>
    <scope>NUCLEOTIDE SEQUENCE</scope>
    <source>
        <strain evidence="1">Salmonella enterica</strain>
    </source>
</reference>
<accession>A0A727DWH0</accession>
<evidence type="ECO:0000313" key="1">
    <source>
        <dbReference type="EMBL" id="HAE1897124.1"/>
    </source>
</evidence>
<dbReference type="EMBL" id="DAARCT010000077">
    <property type="protein sequence ID" value="HAE1897124.1"/>
    <property type="molecule type" value="Genomic_DNA"/>
</dbReference>
<comment type="caution">
    <text evidence="1">The sequence shown here is derived from an EMBL/GenBank/DDBJ whole genome shotgun (WGS) entry which is preliminary data.</text>
</comment>
<feature type="non-terminal residue" evidence="1">
    <location>
        <position position="139"/>
    </location>
</feature>
<proteinExistence type="predicted"/>
<organism evidence="1">
    <name type="scientific">Salmonella enterica subsp. enterica serovar Saintpaul</name>
    <dbReference type="NCBI Taxonomy" id="90105"/>
    <lineage>
        <taxon>Bacteria</taxon>
        <taxon>Pseudomonadati</taxon>
        <taxon>Pseudomonadota</taxon>
        <taxon>Gammaproteobacteria</taxon>
        <taxon>Enterobacterales</taxon>
        <taxon>Enterobacteriaceae</taxon>
        <taxon>Salmonella</taxon>
    </lineage>
</organism>
<name>A0A727DWH0_SALET</name>
<sequence>MQESFATTKVRPIRKVFIINENDFCTFNMIVKHLMGEIDGIYNLIFESSPIIFESNITEFVNRFDPDIVINYSTLDDIALAKNFKTEVHSAHVSDFNLFRYGSPLYTFTGMPYLLRKYPDLLPTKVYSSSNISTEPNDL</sequence>
<gene>
    <name evidence="1" type="ORF">G3V28_004486</name>
</gene>
<reference evidence="1" key="2">
    <citation type="submission" date="2018-07" db="EMBL/GenBank/DDBJ databases">
        <authorList>
            <consortium name="NCBI Pathogen Detection Project"/>
        </authorList>
    </citation>
    <scope>NUCLEOTIDE SEQUENCE</scope>
    <source>
        <strain evidence="1">Salmonella enterica</strain>
    </source>
</reference>
<protein>
    <submittedName>
        <fullName evidence="1">Uncharacterized protein</fullName>
    </submittedName>
</protein>